<dbReference type="RefSeq" id="XP_004356634.1">
    <property type="nucleotide sequence ID" value="XM_004356581.1"/>
</dbReference>
<reference evidence="1 2" key="1">
    <citation type="journal article" date="2013" name="Genome Biol.">
        <title>Genome of Acanthamoeba castellanii highlights extensive lateral gene transfer and early evolution of tyrosine kinase signaling.</title>
        <authorList>
            <person name="Clarke M."/>
            <person name="Lohan A.J."/>
            <person name="Liu B."/>
            <person name="Lagkouvardos I."/>
            <person name="Roy S."/>
            <person name="Zafar N."/>
            <person name="Bertelli C."/>
            <person name="Schilde C."/>
            <person name="Kianianmomeni A."/>
            <person name="Burglin T.R."/>
            <person name="Frech C."/>
            <person name="Turcotte B."/>
            <person name="Kopec K.O."/>
            <person name="Synnott J.M."/>
            <person name="Choo C."/>
            <person name="Paponov I."/>
            <person name="Finkler A."/>
            <person name="Soon Heng Tan C."/>
            <person name="Hutchins A.P."/>
            <person name="Weinmeier T."/>
            <person name="Rattei T."/>
            <person name="Chu J.S."/>
            <person name="Gimenez G."/>
            <person name="Irimia M."/>
            <person name="Rigden D.J."/>
            <person name="Fitzpatrick D.A."/>
            <person name="Lorenzo-Morales J."/>
            <person name="Bateman A."/>
            <person name="Chiu C.H."/>
            <person name="Tang P."/>
            <person name="Hegemann P."/>
            <person name="Fromm H."/>
            <person name="Raoult D."/>
            <person name="Greub G."/>
            <person name="Miranda-Saavedra D."/>
            <person name="Chen N."/>
            <person name="Nash P."/>
            <person name="Ginger M.L."/>
            <person name="Horn M."/>
            <person name="Schaap P."/>
            <person name="Caler L."/>
            <person name="Loftus B."/>
        </authorList>
    </citation>
    <scope>NUCLEOTIDE SEQUENCE [LARGE SCALE GENOMIC DNA]</scope>
    <source>
        <strain evidence="1 2">Neff</strain>
    </source>
</reference>
<accession>L8HGQ6</accession>
<evidence type="ECO:0000313" key="1">
    <source>
        <dbReference type="EMBL" id="ELR24734.1"/>
    </source>
</evidence>
<name>L8HGQ6_ACACF</name>
<dbReference type="Proteomes" id="UP000011083">
    <property type="component" value="Unassembled WGS sequence"/>
</dbReference>
<dbReference type="AlphaFoldDB" id="L8HGQ6"/>
<proteinExistence type="predicted"/>
<protein>
    <submittedName>
        <fullName evidence="1">Uncharacterized protein</fullName>
    </submittedName>
</protein>
<sequence length="120" mass="13790">MSIADKIDENYKKIAEVIRNHGQPNPLFPKDRDLTYAETRWEVGARTHLASTMGLGTVLKNMKKKQYVDFQDDFIKDTTLITLIHSFDEAIVSQIVLYHEIGDKVKDSTDESHHTRTAGW</sequence>
<dbReference type="VEuPathDB" id="AmoebaDB:ACA1_173920"/>
<dbReference type="EMBL" id="KB007811">
    <property type="protein sequence ID" value="ELR24734.1"/>
    <property type="molecule type" value="Genomic_DNA"/>
</dbReference>
<keyword evidence="2" id="KW-1185">Reference proteome</keyword>
<organism evidence="1 2">
    <name type="scientific">Acanthamoeba castellanii (strain ATCC 30010 / Neff)</name>
    <dbReference type="NCBI Taxonomy" id="1257118"/>
    <lineage>
        <taxon>Eukaryota</taxon>
        <taxon>Amoebozoa</taxon>
        <taxon>Discosea</taxon>
        <taxon>Longamoebia</taxon>
        <taxon>Centramoebida</taxon>
        <taxon>Acanthamoebidae</taxon>
        <taxon>Acanthamoeba</taxon>
    </lineage>
</organism>
<dbReference type="GeneID" id="14925759"/>
<evidence type="ECO:0000313" key="2">
    <source>
        <dbReference type="Proteomes" id="UP000011083"/>
    </source>
</evidence>
<gene>
    <name evidence="1" type="ORF">ACA1_173920</name>
</gene>
<dbReference type="KEGG" id="acan:ACA1_173920"/>